<dbReference type="GO" id="GO:0016020">
    <property type="term" value="C:membrane"/>
    <property type="evidence" value="ECO:0007669"/>
    <property type="project" value="UniProtKB-SubCell"/>
</dbReference>
<keyword evidence="4" id="KW-0472">Membrane</keyword>
<evidence type="ECO:0000256" key="1">
    <source>
        <dbReference type="ARBA" id="ARBA00004167"/>
    </source>
</evidence>
<dbReference type="PANTHER" id="PTHR36985:SF1">
    <property type="entry name" value="TRANSLOCATION AND ASSEMBLY MODULE SUBUNIT TAMB"/>
    <property type="match status" value="1"/>
</dbReference>
<dbReference type="EMBL" id="SNRY01005103">
    <property type="protein sequence ID" value="KAA6315830.1"/>
    <property type="molecule type" value="Genomic_DNA"/>
</dbReference>
<keyword evidence="2" id="KW-0812">Transmembrane</keyword>
<proteinExistence type="predicted"/>
<feature type="non-terminal residue" evidence="5">
    <location>
        <position position="545"/>
    </location>
</feature>
<feature type="non-terminal residue" evidence="5">
    <location>
        <position position="1"/>
    </location>
</feature>
<name>A0A5J4Q468_9ZZZZ</name>
<gene>
    <name evidence="5" type="ORF">EZS27_033769</name>
</gene>
<protein>
    <recommendedName>
        <fullName evidence="6">AsmA domain-containing protein</fullName>
    </recommendedName>
</protein>
<evidence type="ECO:0008006" key="6">
    <source>
        <dbReference type="Google" id="ProtNLM"/>
    </source>
</evidence>
<evidence type="ECO:0000256" key="3">
    <source>
        <dbReference type="ARBA" id="ARBA00022989"/>
    </source>
</evidence>
<comment type="caution">
    <text evidence="5">The sequence shown here is derived from an EMBL/GenBank/DDBJ whole genome shotgun (WGS) entry which is preliminary data.</text>
</comment>
<dbReference type="PANTHER" id="PTHR36985">
    <property type="entry name" value="TRANSLOCATION AND ASSEMBLY MODULE SUBUNIT TAMB"/>
    <property type="match status" value="1"/>
</dbReference>
<evidence type="ECO:0000256" key="2">
    <source>
        <dbReference type="ARBA" id="ARBA00022692"/>
    </source>
</evidence>
<evidence type="ECO:0000256" key="4">
    <source>
        <dbReference type="ARBA" id="ARBA00023136"/>
    </source>
</evidence>
<accession>A0A5J4Q468</accession>
<comment type="subcellular location">
    <subcellularLocation>
        <location evidence="1">Membrane</location>
        <topology evidence="1">Single-pass membrane protein</topology>
    </subcellularLocation>
</comment>
<evidence type="ECO:0000313" key="5">
    <source>
        <dbReference type="EMBL" id="KAA6315830.1"/>
    </source>
</evidence>
<dbReference type="AlphaFoldDB" id="A0A5J4Q468"/>
<organism evidence="5">
    <name type="scientific">termite gut metagenome</name>
    <dbReference type="NCBI Taxonomy" id="433724"/>
    <lineage>
        <taxon>unclassified sequences</taxon>
        <taxon>metagenomes</taxon>
        <taxon>organismal metagenomes</taxon>
    </lineage>
</organism>
<reference evidence="5" key="1">
    <citation type="submission" date="2019-03" db="EMBL/GenBank/DDBJ databases">
        <title>Single cell metagenomics reveals metabolic interactions within the superorganism composed of flagellate Streblomastix strix and complex community of Bacteroidetes bacteria on its surface.</title>
        <authorList>
            <person name="Treitli S.C."/>
            <person name="Kolisko M."/>
            <person name="Husnik F."/>
            <person name="Keeling P."/>
            <person name="Hampl V."/>
        </authorList>
    </citation>
    <scope>NUCLEOTIDE SEQUENCE</scope>
    <source>
        <strain evidence="5">STM</strain>
    </source>
</reference>
<keyword evidence="3" id="KW-1133">Transmembrane helix</keyword>
<sequence length="545" mass="60736">CPFVLFLLFIVSLYIPPVQDFLRERAISYVSETSGGMEINIRRIDLRFPFNLLARDVKVVQSSDTITLDRINVRIRILSLLHGKIEIQGVTLQGGTIHAFNPVAGMYLEGEVGQFYVRDNEIDLVNETAFFGKAELNNARLRLVLSNEFFDPLPKDTSVVALDWHLLLRSFKLKNVSFDIQIPKDSFQLDTSVKTVTISDAEADLSKQRYCLQKCRAEIASVNYNVGQKKKPDGFDPLHVTLQNMKIEIDSLMNRKEEVQAIIRDFSMDEHSGFHVVSMAGKLYADSSKIDVSSFTLSTPHSQIELEAQIPLNTNKANVPLATCLKAYIGKKDVMHFAADLPLSFKESYPDRPLTIQVNATGDLNAIHISCFSAELPEKISLTGSGELRNVVNDSIRSGNMDLRVNAGNLAFLTGLVSDNPFTVPKNIVVGMKATVNASQYGIALRMKGDGLVNLTAEYNTDTEEYHADLQTEDLLIGHFLPVDSLCTLTASLTAKGRKIDFMSPNAWALLHASITDLRYGQFRFSRIDLYGDLKNTVLTARLTS</sequence>